<evidence type="ECO:0000313" key="1">
    <source>
        <dbReference type="EMBL" id="MBH3441890.1"/>
    </source>
</evidence>
<sequence length="175" mass="19361">MCTRPAVIVQKVLNPRGDISHCRIQIGSATLPAPFSESFEALEARVKKVTGIELTVTEVMAVTAASREQMEREALRLKEVLLPLPSGTVANVEDGLFFWINSRGELVWADCIPGQDDPTQVYPGLITCIGEIDTHELYAIAQSIRMWLAIPAFIHVDAGWLIRTEINKTLTSECQ</sequence>
<proteinExistence type="predicted"/>
<reference evidence="1 2" key="1">
    <citation type="submission" date="2020-11" db="EMBL/GenBank/DDBJ databases">
        <title>Enhanced detection system for hospital associated transmission using whole genome sequencing surveillance.</title>
        <authorList>
            <person name="Harrison L.H."/>
            <person name="Van Tyne D."/>
            <person name="Marsh J.W."/>
            <person name="Griffith M.P."/>
            <person name="Snyder D.J."/>
            <person name="Cooper V.S."/>
            <person name="Mustapha M."/>
        </authorList>
    </citation>
    <scope>NUCLEOTIDE SEQUENCE [LARGE SCALE GENOMIC DNA]</scope>
    <source>
        <strain evidence="1 2">PSB00013</strain>
    </source>
</reference>
<accession>A0ABS0MZH7</accession>
<organism evidence="1 2">
    <name type="scientific">Pseudomonas luteola</name>
    <dbReference type="NCBI Taxonomy" id="47886"/>
    <lineage>
        <taxon>Bacteria</taxon>
        <taxon>Pseudomonadati</taxon>
        <taxon>Pseudomonadota</taxon>
        <taxon>Gammaproteobacteria</taxon>
        <taxon>Pseudomonadales</taxon>
        <taxon>Pseudomonadaceae</taxon>
        <taxon>Pseudomonas</taxon>
    </lineage>
</organism>
<protein>
    <submittedName>
        <fullName evidence="1">Uncharacterized protein</fullName>
    </submittedName>
</protein>
<dbReference type="RefSeq" id="WP_197873593.1">
    <property type="nucleotide sequence ID" value="NZ_JADTXM010000032.1"/>
</dbReference>
<dbReference type="Proteomes" id="UP000638986">
    <property type="component" value="Unassembled WGS sequence"/>
</dbReference>
<gene>
    <name evidence="1" type="ORF">I5Q09_24750</name>
</gene>
<evidence type="ECO:0000313" key="2">
    <source>
        <dbReference type="Proteomes" id="UP000638986"/>
    </source>
</evidence>
<comment type="caution">
    <text evidence="1">The sequence shown here is derived from an EMBL/GenBank/DDBJ whole genome shotgun (WGS) entry which is preliminary data.</text>
</comment>
<name>A0ABS0MZH7_PSELU</name>
<dbReference type="EMBL" id="JADTXM010000032">
    <property type="protein sequence ID" value="MBH3441890.1"/>
    <property type="molecule type" value="Genomic_DNA"/>
</dbReference>